<evidence type="ECO:0000256" key="1">
    <source>
        <dbReference type="SAM" id="SignalP"/>
    </source>
</evidence>
<evidence type="ECO:0000313" key="2">
    <source>
        <dbReference type="EMBL" id="VEL40176.1"/>
    </source>
</evidence>
<dbReference type="AlphaFoldDB" id="A0A448XMG3"/>
<proteinExistence type="predicted"/>
<feature type="chain" id="PRO_5019164462" evidence="1">
    <location>
        <begin position="37"/>
        <end position="282"/>
    </location>
</feature>
<protein>
    <submittedName>
        <fullName evidence="2">Uncharacterized protein</fullName>
    </submittedName>
</protein>
<accession>A0A448XMG3</accession>
<gene>
    <name evidence="2" type="ORF">PXEA_LOCUS33616</name>
</gene>
<keyword evidence="1" id="KW-0732">Signal</keyword>
<feature type="signal peptide" evidence="1">
    <location>
        <begin position="1"/>
        <end position="36"/>
    </location>
</feature>
<dbReference type="EMBL" id="CAAALY010263949">
    <property type="protein sequence ID" value="VEL40176.1"/>
    <property type="molecule type" value="Genomic_DNA"/>
</dbReference>
<sequence length="282" mass="31313">MQGGHRGPALQTSNPLLLLFLLFLLVVCCLHSIKRAETETNHELQVGSDRQLRTAASIRPTIGGVWQRSWPTHCSCKGIRPSLGLSTRFAVVGIGPGIVFSFSRSCLVPESQAQTFYASPNRGRLSNFQNSRMNKMSRLSWAFSASFTVETAGWPVAWLWHFLQIHPTRMGRQQGSPVAASVERRNVDFIAIVEARRPTSGSGLELASVVNTLTKNDSQAEVHKTSNYPRLTATTGWADIDFRSNSDERPAFGTGVPKMRYNYHFNLLHLVCRLAALSEEAK</sequence>
<name>A0A448XMG3_9PLAT</name>
<reference evidence="2" key="1">
    <citation type="submission" date="2018-11" db="EMBL/GenBank/DDBJ databases">
        <authorList>
            <consortium name="Pathogen Informatics"/>
        </authorList>
    </citation>
    <scope>NUCLEOTIDE SEQUENCE</scope>
</reference>
<organism evidence="2 3">
    <name type="scientific">Protopolystoma xenopodis</name>
    <dbReference type="NCBI Taxonomy" id="117903"/>
    <lineage>
        <taxon>Eukaryota</taxon>
        <taxon>Metazoa</taxon>
        <taxon>Spiralia</taxon>
        <taxon>Lophotrochozoa</taxon>
        <taxon>Platyhelminthes</taxon>
        <taxon>Monogenea</taxon>
        <taxon>Polyopisthocotylea</taxon>
        <taxon>Polystomatidea</taxon>
        <taxon>Polystomatidae</taxon>
        <taxon>Protopolystoma</taxon>
    </lineage>
</organism>
<keyword evidence="3" id="KW-1185">Reference proteome</keyword>
<dbReference type="Proteomes" id="UP000784294">
    <property type="component" value="Unassembled WGS sequence"/>
</dbReference>
<evidence type="ECO:0000313" key="3">
    <source>
        <dbReference type="Proteomes" id="UP000784294"/>
    </source>
</evidence>
<comment type="caution">
    <text evidence="2">The sequence shown here is derived from an EMBL/GenBank/DDBJ whole genome shotgun (WGS) entry which is preliminary data.</text>
</comment>